<feature type="signal peptide" evidence="3">
    <location>
        <begin position="1"/>
        <end position="24"/>
    </location>
</feature>
<dbReference type="PROSITE" id="PS50206">
    <property type="entry name" value="RHODANESE_3"/>
    <property type="match status" value="3"/>
</dbReference>
<evidence type="ECO:0000313" key="6">
    <source>
        <dbReference type="Proteomes" id="UP000622687"/>
    </source>
</evidence>
<dbReference type="EMBL" id="JAEEGB010000038">
    <property type="protein sequence ID" value="MBI6875103.1"/>
    <property type="molecule type" value="Genomic_DNA"/>
</dbReference>
<keyword evidence="2" id="KW-0677">Repeat</keyword>
<dbReference type="InterPro" id="IPR001763">
    <property type="entry name" value="Rhodanese-like_dom"/>
</dbReference>
<dbReference type="Gene3D" id="3.40.250.10">
    <property type="entry name" value="Rhodanese-like domain"/>
    <property type="match status" value="3"/>
</dbReference>
<dbReference type="CDD" id="cd01449">
    <property type="entry name" value="TST_Repeat_2"/>
    <property type="match status" value="1"/>
</dbReference>
<evidence type="ECO:0000256" key="1">
    <source>
        <dbReference type="ARBA" id="ARBA00022679"/>
    </source>
</evidence>
<evidence type="ECO:0000256" key="3">
    <source>
        <dbReference type="SAM" id="SignalP"/>
    </source>
</evidence>
<accession>A0A934HXG0</accession>
<dbReference type="AlphaFoldDB" id="A0A934HXG0"/>
<keyword evidence="1" id="KW-0808">Transferase</keyword>
<proteinExistence type="predicted"/>
<evidence type="ECO:0000313" key="5">
    <source>
        <dbReference type="EMBL" id="MBI6875103.1"/>
    </source>
</evidence>
<dbReference type="PANTHER" id="PTHR11364">
    <property type="entry name" value="THIOSULFATE SULFERTANSFERASE"/>
    <property type="match status" value="1"/>
</dbReference>
<evidence type="ECO:0000256" key="2">
    <source>
        <dbReference type="ARBA" id="ARBA00022737"/>
    </source>
</evidence>
<organism evidence="5 6">
    <name type="scientific">Clostridium aciditolerans</name>
    <dbReference type="NCBI Taxonomy" id="339861"/>
    <lineage>
        <taxon>Bacteria</taxon>
        <taxon>Bacillati</taxon>
        <taxon>Bacillota</taxon>
        <taxon>Clostridia</taxon>
        <taxon>Eubacteriales</taxon>
        <taxon>Clostridiaceae</taxon>
        <taxon>Clostridium</taxon>
    </lineage>
</organism>
<dbReference type="Pfam" id="PF00581">
    <property type="entry name" value="Rhodanese"/>
    <property type="match status" value="3"/>
</dbReference>
<name>A0A934HXG0_9CLOT</name>
<feature type="chain" id="PRO_5037252780" evidence="3">
    <location>
        <begin position="25"/>
        <end position="462"/>
    </location>
</feature>
<protein>
    <submittedName>
        <fullName evidence="5">Sulfurtransferase</fullName>
    </submittedName>
</protein>
<dbReference type="SMART" id="SM00450">
    <property type="entry name" value="RHOD"/>
    <property type="match status" value="3"/>
</dbReference>
<sequence>MILKKSTKLLGILLTLSLSVTVLAACGSKQEVKEDGKAKTITAKELKDKIGKSDWVVVDTRENDAFNGWTLDGVKRGGHIKGATDFSAAWLKADNKDKDKRLDDALKTKGISAEKNVVLYDANGKDAKEVGDYLSKKGYKNIYTYDVKEWAKDESMPMEAYTNYQMLVPASWVKDLVDGKKPETYKGKEYKIFEVSWGDETKSPDYLKEGHIKGAVHINTDEVEEGPLWNRISDDRLQKFAESSGITTDTTVVLYGADSMPSFRVAAILKYMGVKDVRVLNGGTAKWKNAGYELEKTSNKKTAVASFGATVPANKGYIVDLPQAKEIIADKQGSKLVDIRSWDEHIGKTSGYDYIKPKGRPAGSVWGHAGTDNSNLDDYRNVDNTMRNQDEIIAMWKEWGITPEQRLSFFCGTGWRAAEVLTYADVMGLKNISLYDGGWNEWSGNTGNPANPIETGEPKKQQ</sequence>
<dbReference type="GO" id="GO:0004792">
    <property type="term" value="F:thiosulfate-cyanide sulfurtransferase activity"/>
    <property type="evidence" value="ECO:0007669"/>
    <property type="project" value="TreeGrafter"/>
</dbReference>
<keyword evidence="3" id="KW-0732">Signal</keyword>
<feature type="domain" description="Rhodanese" evidence="4">
    <location>
        <begin position="330"/>
        <end position="451"/>
    </location>
</feature>
<dbReference type="InterPro" id="IPR036873">
    <property type="entry name" value="Rhodanese-like_dom_sf"/>
</dbReference>
<dbReference type="InterPro" id="IPR045078">
    <property type="entry name" value="TST/MPST-like"/>
</dbReference>
<feature type="domain" description="Rhodanese" evidence="4">
    <location>
        <begin position="51"/>
        <end position="159"/>
    </location>
</feature>
<evidence type="ECO:0000259" key="4">
    <source>
        <dbReference type="PROSITE" id="PS50206"/>
    </source>
</evidence>
<dbReference type="PANTHER" id="PTHR11364:SF27">
    <property type="entry name" value="SULFURTRANSFERASE"/>
    <property type="match status" value="1"/>
</dbReference>
<keyword evidence="6" id="KW-1185">Reference proteome</keyword>
<dbReference type="CDD" id="cd00158">
    <property type="entry name" value="RHOD"/>
    <property type="match status" value="1"/>
</dbReference>
<dbReference type="PROSITE" id="PS51257">
    <property type="entry name" value="PROKAR_LIPOPROTEIN"/>
    <property type="match status" value="1"/>
</dbReference>
<gene>
    <name evidence="5" type="ORF">I6U51_20730</name>
</gene>
<reference evidence="5" key="1">
    <citation type="submission" date="2020-12" db="EMBL/GenBank/DDBJ databases">
        <title>Clostridium thailandense sp. nov., a novel acetogenic bacterium isolated from peat land soil in Thailand.</title>
        <authorList>
            <person name="Chaikitkaew S."/>
            <person name="Birkeland N.K."/>
        </authorList>
    </citation>
    <scope>NUCLEOTIDE SEQUENCE</scope>
    <source>
        <strain evidence="5">DSM 17425</strain>
    </source>
</reference>
<dbReference type="SUPFAM" id="SSF52821">
    <property type="entry name" value="Rhodanese/Cell cycle control phosphatase"/>
    <property type="match status" value="3"/>
</dbReference>
<dbReference type="Proteomes" id="UP000622687">
    <property type="component" value="Unassembled WGS sequence"/>
</dbReference>
<comment type="caution">
    <text evidence="5">The sequence shown here is derived from an EMBL/GenBank/DDBJ whole genome shotgun (WGS) entry which is preliminary data.</text>
</comment>
<dbReference type="CDD" id="cd01448">
    <property type="entry name" value="TST_Repeat_1"/>
    <property type="match status" value="1"/>
</dbReference>
<feature type="domain" description="Rhodanese" evidence="4">
    <location>
        <begin position="186"/>
        <end position="296"/>
    </location>
</feature>